<evidence type="ECO:0000313" key="2">
    <source>
        <dbReference type="Proteomes" id="UP000694843"/>
    </source>
</evidence>
<dbReference type="AlphaFoldDB" id="A0A8B7N7U2"/>
<dbReference type="KEGG" id="hazt:108667400"/>
<dbReference type="RefSeq" id="XP_018009911.1">
    <property type="nucleotide sequence ID" value="XM_018154422.2"/>
</dbReference>
<feature type="region of interest" description="Disordered" evidence="1">
    <location>
        <begin position="1004"/>
        <end position="1040"/>
    </location>
</feature>
<evidence type="ECO:0000256" key="1">
    <source>
        <dbReference type="SAM" id="MobiDB-lite"/>
    </source>
</evidence>
<accession>A0A8B7N7U2</accession>
<reference evidence="3 4" key="1">
    <citation type="submission" date="2025-04" db="UniProtKB">
        <authorList>
            <consortium name="RefSeq"/>
        </authorList>
    </citation>
    <scope>IDENTIFICATION</scope>
    <source>
        <tissue evidence="3 4">Whole organism</tissue>
    </source>
</reference>
<dbReference type="GeneID" id="108667400"/>
<proteinExistence type="predicted"/>
<sequence>MVPHPVIDFAFTSLQEGEGNTLSATCKFCHVEKTVKFTRSSKSNLLKHLERNHYEAFNTYINTYPKQKVSTGQRKVHIESSSDSSPPVETTRSFKFILPKYASCTSSSDTKDTSTSDALLVLRDPTASKATQPLQTALKTLDSKPQCSCCSEILSARKMYKTLLQVAVEKCRHKNECCCKKLIKDGDSEAPDNEPNISQKSNDRFDDSSFLSQYDSKKGAVVHFCKDCLIHQSPSRGRRKVGESWSNGITFKDTRSKNSAKKRHLESAQHAEALELNKREDEHEIRSGCPTSDERQSSTKNSMIAGIFMATNSLPFVMYTALCALLAIICPSRVSHPLGNRHQSPLGIRNIILANYEACATTVKNFFATTFSATRSTRKFMICCSRGTAPMDVSRQPIVATYVADNGLPKEVLLDVSMIQQGDVLSTMNHFKETVSSFLDPSSIVFICTDEASEHLGKNEGFLENLKASNEYHNVIELPDFCHKIEKLFHETLPQWAMVCLSTSRDIASFIADQNVMKQIHRHINVVHGSTFTVSLNQSQTHSVENVQLHLEAILNNIQILFEALPELIHDKNSIGNRAKSILRLLINDCFVVRMMMIHRLCKTMLSKRKGAQDISFGPLEYKHQVDSLASELSELKIPSIKIQSFMKSGILELNFGTHTSPKFKSFNFEEMALKAGLTPPSQLDVCRVDYMASLIEENSKWIDRICQEAKKNLEIPAALVYVTESFSLHKKSFITEKLTALTKLFDILNVQFEMCGSECIGVHECTCLKNDYVNFMDLFQSEWEAAPDNKLIKIGSATAQSYTHAFAHYISTNNSTPTYPVNIIRCLEVIQLMKPTLAATERVMSHVAIAVRNKYEAKEYNNGIESDGDGPDIDTVQNEVFLRWNTNMVQHDADLAREIFLREHKESMMKTKVSTEKSRAVNNYLNKLATAVVTSNPRKRSFVPDFENSGNKKFRREVPSPFNEALDSLCLPEGTALEDVQHPVGEVSVDNIKHEVQDATEYVEVKMEPFSDDDDDDESSSRSSCAGGAAAGGSDVFFE</sequence>
<name>A0A8B7N7U2_HYAAZ</name>
<evidence type="ECO:0000313" key="3">
    <source>
        <dbReference type="RefSeq" id="XP_018009910.1"/>
    </source>
</evidence>
<protein>
    <submittedName>
        <fullName evidence="3 4">Uncharacterized protein LOC108667400 isoform X1</fullName>
    </submittedName>
</protein>
<keyword evidence="2" id="KW-1185">Reference proteome</keyword>
<feature type="compositionally biased region" description="Basic and acidic residues" evidence="1">
    <location>
        <begin position="265"/>
        <end position="297"/>
    </location>
</feature>
<feature type="region of interest" description="Disordered" evidence="1">
    <location>
        <begin position="237"/>
        <end position="297"/>
    </location>
</feature>
<organism evidence="2 4">
    <name type="scientific">Hyalella azteca</name>
    <name type="common">Amphipod</name>
    <dbReference type="NCBI Taxonomy" id="294128"/>
    <lineage>
        <taxon>Eukaryota</taxon>
        <taxon>Metazoa</taxon>
        <taxon>Ecdysozoa</taxon>
        <taxon>Arthropoda</taxon>
        <taxon>Crustacea</taxon>
        <taxon>Multicrustacea</taxon>
        <taxon>Malacostraca</taxon>
        <taxon>Eumalacostraca</taxon>
        <taxon>Peracarida</taxon>
        <taxon>Amphipoda</taxon>
        <taxon>Senticaudata</taxon>
        <taxon>Talitrida</taxon>
        <taxon>Talitroidea</taxon>
        <taxon>Hyalellidae</taxon>
        <taxon>Hyalella</taxon>
    </lineage>
</organism>
<dbReference type="Proteomes" id="UP000694843">
    <property type="component" value="Unplaced"/>
</dbReference>
<gene>
    <name evidence="3 4" type="primary">LOC108667400</name>
</gene>
<feature type="compositionally biased region" description="Low complexity" evidence="1">
    <location>
        <begin position="1022"/>
        <end position="1040"/>
    </location>
</feature>
<dbReference type="RefSeq" id="XP_018009910.1">
    <property type="nucleotide sequence ID" value="XM_018154421.2"/>
</dbReference>
<evidence type="ECO:0000313" key="4">
    <source>
        <dbReference type="RefSeq" id="XP_018009911.1"/>
    </source>
</evidence>